<name>A0A645IK06_9ZZZZ</name>
<organism evidence="1">
    <name type="scientific">bioreactor metagenome</name>
    <dbReference type="NCBI Taxonomy" id="1076179"/>
    <lineage>
        <taxon>unclassified sequences</taxon>
        <taxon>metagenomes</taxon>
        <taxon>ecological metagenomes</taxon>
    </lineage>
</organism>
<sequence length="89" mass="9724">MSISLTGHSQIHAYLGALASKIGPQTFQNLNRNIFDNANSVLIGPGQLTGHFLKFVFTGFTDRTLIRSFGPFMDITTHGTNKFLHLGSS</sequence>
<accession>A0A645IK06</accession>
<proteinExistence type="predicted"/>
<comment type="caution">
    <text evidence="1">The sequence shown here is derived from an EMBL/GenBank/DDBJ whole genome shotgun (WGS) entry which is preliminary data.</text>
</comment>
<evidence type="ECO:0000313" key="1">
    <source>
        <dbReference type="EMBL" id="MPN51628.1"/>
    </source>
</evidence>
<reference evidence="1" key="1">
    <citation type="submission" date="2019-08" db="EMBL/GenBank/DDBJ databases">
        <authorList>
            <person name="Kucharzyk K."/>
            <person name="Murdoch R.W."/>
            <person name="Higgins S."/>
            <person name="Loffler F."/>
        </authorList>
    </citation>
    <scope>NUCLEOTIDE SEQUENCE</scope>
</reference>
<dbReference type="EMBL" id="VSSQ01116931">
    <property type="protein sequence ID" value="MPN51628.1"/>
    <property type="molecule type" value="Genomic_DNA"/>
</dbReference>
<protein>
    <submittedName>
        <fullName evidence="1">Uncharacterized protein</fullName>
    </submittedName>
</protein>
<gene>
    <name evidence="1" type="ORF">SDC9_199277</name>
</gene>
<dbReference type="AlphaFoldDB" id="A0A645IK06"/>